<dbReference type="InterPro" id="IPR007527">
    <property type="entry name" value="Znf_SWIM"/>
</dbReference>
<keyword evidence="1" id="KW-0479">Metal-binding</keyword>
<keyword evidence="1" id="KW-0863">Zinc-finger</keyword>
<dbReference type="AlphaFoldDB" id="A0A8E6B540"/>
<dbReference type="EMBL" id="CP074694">
    <property type="protein sequence ID" value="QVL31604.1"/>
    <property type="molecule type" value="Genomic_DNA"/>
</dbReference>
<evidence type="ECO:0000259" key="2">
    <source>
        <dbReference type="PROSITE" id="PS50966"/>
    </source>
</evidence>
<dbReference type="Pfam" id="PF04434">
    <property type="entry name" value="SWIM"/>
    <property type="match status" value="1"/>
</dbReference>
<evidence type="ECO:0000256" key="1">
    <source>
        <dbReference type="PROSITE-ProRule" id="PRU00325"/>
    </source>
</evidence>
<feature type="domain" description="SWIM-type" evidence="2">
    <location>
        <begin position="55"/>
        <end position="91"/>
    </location>
</feature>
<evidence type="ECO:0000313" key="4">
    <source>
        <dbReference type="Proteomes" id="UP000676194"/>
    </source>
</evidence>
<gene>
    <name evidence="3" type="ORF">KIH39_22600</name>
</gene>
<proteinExistence type="predicted"/>
<organism evidence="3 4">
    <name type="scientific">Telmatocola sphagniphila</name>
    <dbReference type="NCBI Taxonomy" id="1123043"/>
    <lineage>
        <taxon>Bacteria</taxon>
        <taxon>Pseudomonadati</taxon>
        <taxon>Planctomycetota</taxon>
        <taxon>Planctomycetia</taxon>
        <taxon>Gemmatales</taxon>
        <taxon>Gemmataceae</taxon>
    </lineage>
</organism>
<dbReference type="KEGG" id="tsph:KIH39_22600"/>
<reference evidence="3" key="1">
    <citation type="submission" date="2021-05" db="EMBL/GenBank/DDBJ databases">
        <title>Complete genome sequence of the cellulolytic planctomycete Telmatocola sphagniphila SP2T and characterization of the first cellulase from planctomycetes.</title>
        <authorList>
            <person name="Rakitin A.L."/>
            <person name="Beletsky A.V."/>
            <person name="Naumoff D.G."/>
            <person name="Kulichevskaya I.S."/>
            <person name="Mardanov A.V."/>
            <person name="Ravin N.V."/>
            <person name="Dedysh S.N."/>
        </authorList>
    </citation>
    <scope>NUCLEOTIDE SEQUENCE</scope>
    <source>
        <strain evidence="3">SP2T</strain>
    </source>
</reference>
<dbReference type="RefSeq" id="WP_213495663.1">
    <property type="nucleotide sequence ID" value="NZ_CP074694.1"/>
</dbReference>
<keyword evidence="1" id="KW-0862">Zinc</keyword>
<dbReference type="Proteomes" id="UP000676194">
    <property type="component" value="Chromosome"/>
</dbReference>
<sequence length="483" mass="54106">MIPLDDAYVDAAAPNAEAIKNGRSLVLKNKFIAFHISEDQSILFGECQGSGKEPYRCSCDFIREDKPTHRCSCPSRQFPCKHCLGLMYAYVQKKSFKTAAVPEDLQAKREKSQARVEKKQTEVEKPKQVNLGALAKKIKAQLAGIDILERLTADLIRVGIGNMNAKLASSMEEQAKQLGNAYLPGAQSALHAYTKLFAGEEGTFTDQPSQAREKIYSEALDHLSRLHTLAKQGRAYLQRRLEDSELKPEIDTAIAAWLGHAWQLSELKEAGLVEVDAELVQLGFNTHDDVARKEYIDTGVWMTLSNGRIRITQNFRPYKALKHIKSDDSFFQVAQVPQLYIYPGNVNPRVRWEGMVPRPLTPQDLEAVRKHGHSDFSAVIKEVKGHLKGPLADKQPIYALNFKHLGRVGETLVVEDVTGNRLVLTDTGISEEPPSCHLLLLLPADLFQGNTLIARFRHDLDTRKLQIKPLSLVSRTSIIRLTL</sequence>
<keyword evidence="4" id="KW-1185">Reference proteome</keyword>
<dbReference type="PROSITE" id="PS50966">
    <property type="entry name" value="ZF_SWIM"/>
    <property type="match status" value="1"/>
</dbReference>
<protein>
    <submittedName>
        <fullName evidence="3">SWIM zinc finger family protein</fullName>
    </submittedName>
</protein>
<accession>A0A8E6B540</accession>
<name>A0A8E6B540_9BACT</name>
<evidence type="ECO:0000313" key="3">
    <source>
        <dbReference type="EMBL" id="QVL31604.1"/>
    </source>
</evidence>
<dbReference type="GO" id="GO:0008270">
    <property type="term" value="F:zinc ion binding"/>
    <property type="evidence" value="ECO:0007669"/>
    <property type="project" value="UniProtKB-KW"/>
</dbReference>